<dbReference type="EMBL" id="CP033149">
    <property type="protein sequence ID" value="AYO42301.1"/>
    <property type="molecule type" value="Genomic_DNA"/>
</dbReference>
<protein>
    <submittedName>
        <fullName evidence="2">Cyclin-L1</fullName>
    </submittedName>
</protein>
<dbReference type="Pfam" id="PF00134">
    <property type="entry name" value="Cyclin_N"/>
    <property type="match status" value="1"/>
</dbReference>
<dbReference type="SUPFAM" id="SSF47954">
    <property type="entry name" value="Cyclin-like"/>
    <property type="match status" value="2"/>
</dbReference>
<dbReference type="InterPro" id="IPR036915">
    <property type="entry name" value="Cyclin-like_sf"/>
</dbReference>
<keyword evidence="3" id="KW-1185">Reference proteome</keyword>
<dbReference type="VEuPathDB" id="FungiDB:DNF11_1351"/>
<gene>
    <name evidence="2" type="primary">ccnl1</name>
    <name evidence="2" type="ORF">DNF11_1351</name>
</gene>
<sequence>MLNPLASDEQVRCTPSRRDGVSVEAEDAICAHACQRIQQAGVILRLPQAAMATAQVLFRRFWFVASIQRFDVRTVSEGALLLACKLVEVPHSFREMHLVFDYLHGRRADDARDAVLTAEMQVLKRLGFHVHVELPYALMINYLQTMGILHATVASKQAPIRVQCVQVAWNYLSDALQTPVYCLFPVHTIACASIYLLTLENAWYEALALPMEPRPWWELFDTTRPELRAVGSHVMHLYATSEAVPQ</sequence>
<reference evidence="2 3" key="1">
    <citation type="submission" date="2018-10" db="EMBL/GenBank/DDBJ databases">
        <title>Complete genome sequence of Malassezia restricta CBS 7877.</title>
        <authorList>
            <person name="Morand S.C."/>
            <person name="Bertignac M."/>
            <person name="Iltis A."/>
            <person name="Kolder I."/>
            <person name="Pirovano W."/>
            <person name="Jourdain R."/>
            <person name="Clavaud C."/>
        </authorList>
    </citation>
    <scope>NUCLEOTIDE SEQUENCE [LARGE SCALE GENOMIC DNA]</scope>
    <source>
        <strain evidence="2 3">CBS 7877</strain>
    </source>
</reference>
<evidence type="ECO:0000313" key="3">
    <source>
        <dbReference type="Proteomes" id="UP000269793"/>
    </source>
</evidence>
<dbReference type="AlphaFoldDB" id="A0A3G2S2K7"/>
<dbReference type="PANTHER" id="PTHR10026">
    <property type="entry name" value="CYCLIN"/>
    <property type="match status" value="1"/>
</dbReference>
<dbReference type="InterPro" id="IPR043198">
    <property type="entry name" value="Cyclin/Ssn8"/>
</dbReference>
<dbReference type="GO" id="GO:0006357">
    <property type="term" value="P:regulation of transcription by RNA polymerase II"/>
    <property type="evidence" value="ECO:0007669"/>
    <property type="project" value="InterPro"/>
</dbReference>
<dbReference type="PIRSF" id="PIRSF036580">
    <property type="entry name" value="Cyclin_L"/>
    <property type="match status" value="1"/>
</dbReference>
<name>A0A3G2S2K7_MALR7</name>
<dbReference type="GO" id="GO:0016538">
    <property type="term" value="F:cyclin-dependent protein serine/threonine kinase regulator activity"/>
    <property type="evidence" value="ECO:0007669"/>
    <property type="project" value="InterPro"/>
</dbReference>
<accession>A0A3G2S2K7</accession>
<dbReference type="InterPro" id="IPR006671">
    <property type="entry name" value="Cyclin_N"/>
</dbReference>
<organism evidence="2 3">
    <name type="scientific">Malassezia restricta (strain ATCC 96810 / NBRC 103918 / CBS 7877)</name>
    <name type="common">Seborrheic dermatitis infection agent</name>
    <dbReference type="NCBI Taxonomy" id="425264"/>
    <lineage>
        <taxon>Eukaryota</taxon>
        <taxon>Fungi</taxon>
        <taxon>Dikarya</taxon>
        <taxon>Basidiomycota</taxon>
        <taxon>Ustilaginomycotina</taxon>
        <taxon>Malasseziomycetes</taxon>
        <taxon>Malasseziales</taxon>
        <taxon>Malasseziaceae</taxon>
        <taxon>Malassezia</taxon>
    </lineage>
</organism>
<dbReference type="STRING" id="425264.A0A3G2S2K7"/>
<dbReference type="OrthoDB" id="10264655at2759"/>
<evidence type="ECO:0000259" key="1">
    <source>
        <dbReference type="Pfam" id="PF00134"/>
    </source>
</evidence>
<evidence type="ECO:0000313" key="2">
    <source>
        <dbReference type="EMBL" id="AYO42301.1"/>
    </source>
</evidence>
<feature type="domain" description="Cyclin N-terminal" evidence="1">
    <location>
        <begin position="39"/>
        <end position="130"/>
    </location>
</feature>
<dbReference type="Gene3D" id="1.10.472.10">
    <property type="entry name" value="Cyclin-like"/>
    <property type="match status" value="2"/>
</dbReference>
<proteinExistence type="predicted"/>
<dbReference type="Proteomes" id="UP000269793">
    <property type="component" value="Chromosome II"/>
</dbReference>